<dbReference type="Gene3D" id="3.40.1090.10">
    <property type="entry name" value="Cytosolic phospholipase A2 catalytic domain"/>
    <property type="match status" value="1"/>
</dbReference>
<dbReference type="GO" id="GO:0006508">
    <property type="term" value="P:proteolysis"/>
    <property type="evidence" value="ECO:0007669"/>
    <property type="project" value="UniProtKB-KW"/>
</dbReference>
<dbReference type="SUPFAM" id="SSF52151">
    <property type="entry name" value="FabD/lysophospholipase-like"/>
    <property type="match status" value="1"/>
</dbReference>
<evidence type="ECO:0000259" key="5">
    <source>
        <dbReference type="PROSITE" id="PS51635"/>
    </source>
</evidence>
<comment type="caution">
    <text evidence="4">Lacks conserved residue(s) required for the propagation of feature annotation.</text>
</comment>
<sequence>MKQKVALVLGSGGARGVAHIGVIEALLDNNFEITSVAGSSMGAVVGGIYAAGKLGPYKDWVTNFDKIDVFKLLDFTFSLQGFVRGERVFKEMSKILGDIDIEDMQIPFSAIASNIRSQQEVIFNKGNLMDALRASCAIPTVMKPVYVEGEEIVDGGVLNPIPINRVKRTPGDILVVVDVNSNIPFVAKAPATVAEEQEVQKHNQFLEEFKLRMKIIWPSSPKDSSPPAENHQSIKKFGYFDLLNRSIDLMQERITALQMELLKPDIVVRVSRESCGTFEFYKSKALVKAGKEAFTESLRVYRNALENN</sequence>
<feature type="domain" description="PNPLA" evidence="5">
    <location>
        <begin position="7"/>
        <end position="167"/>
    </location>
</feature>
<dbReference type="Proteomes" id="UP000636010">
    <property type="component" value="Unassembled WGS sequence"/>
</dbReference>
<evidence type="ECO:0000256" key="2">
    <source>
        <dbReference type="ARBA" id="ARBA00022963"/>
    </source>
</evidence>
<feature type="short sequence motif" description="GXSXG" evidence="4">
    <location>
        <begin position="38"/>
        <end position="42"/>
    </location>
</feature>
<dbReference type="InterPro" id="IPR002641">
    <property type="entry name" value="PNPLA_dom"/>
</dbReference>
<evidence type="ECO:0000256" key="1">
    <source>
        <dbReference type="ARBA" id="ARBA00022801"/>
    </source>
</evidence>
<accession>A0ABQ1N674</accession>
<dbReference type="InterPro" id="IPR050301">
    <property type="entry name" value="NTE"/>
</dbReference>
<dbReference type="InterPro" id="IPR016035">
    <property type="entry name" value="Acyl_Trfase/lysoPLipase"/>
</dbReference>
<evidence type="ECO:0000256" key="4">
    <source>
        <dbReference type="PROSITE-ProRule" id="PRU01161"/>
    </source>
</evidence>
<keyword evidence="7" id="KW-1185">Reference proteome</keyword>
<feature type="active site" description="Nucleophile" evidence="4">
    <location>
        <position position="40"/>
    </location>
</feature>
<dbReference type="PANTHER" id="PTHR14226">
    <property type="entry name" value="NEUROPATHY TARGET ESTERASE/SWISS CHEESE D.MELANOGASTER"/>
    <property type="match status" value="1"/>
</dbReference>
<protein>
    <submittedName>
        <fullName evidence="6">Serine protease</fullName>
    </submittedName>
</protein>
<feature type="active site" description="Proton acceptor" evidence="4">
    <location>
        <position position="154"/>
    </location>
</feature>
<dbReference type="PANTHER" id="PTHR14226:SF76">
    <property type="entry name" value="NTE FAMILY PROTEIN RSSA"/>
    <property type="match status" value="1"/>
</dbReference>
<gene>
    <name evidence="6" type="primary">rssA</name>
    <name evidence="6" type="ORF">GCM10011506_41240</name>
</gene>
<comment type="caution">
    <text evidence="6">The sequence shown here is derived from an EMBL/GenBank/DDBJ whole genome shotgun (WGS) entry which is preliminary data.</text>
</comment>
<name>A0ABQ1N674_9BACT</name>
<reference evidence="7" key="1">
    <citation type="journal article" date="2019" name="Int. J. Syst. Evol. Microbiol.">
        <title>The Global Catalogue of Microorganisms (GCM) 10K type strain sequencing project: providing services to taxonomists for standard genome sequencing and annotation.</title>
        <authorList>
            <consortium name="The Broad Institute Genomics Platform"/>
            <consortium name="The Broad Institute Genome Sequencing Center for Infectious Disease"/>
            <person name="Wu L."/>
            <person name="Ma J."/>
        </authorList>
    </citation>
    <scope>NUCLEOTIDE SEQUENCE [LARGE SCALE GENOMIC DNA]</scope>
    <source>
        <strain evidence="7">CGMCC 1.10832</strain>
    </source>
</reference>
<evidence type="ECO:0000313" key="6">
    <source>
        <dbReference type="EMBL" id="GGC51256.1"/>
    </source>
</evidence>
<dbReference type="PROSITE" id="PS51635">
    <property type="entry name" value="PNPLA"/>
    <property type="match status" value="1"/>
</dbReference>
<evidence type="ECO:0000256" key="3">
    <source>
        <dbReference type="ARBA" id="ARBA00023098"/>
    </source>
</evidence>
<keyword evidence="3 4" id="KW-0443">Lipid metabolism</keyword>
<keyword evidence="2 4" id="KW-0442">Lipid degradation</keyword>
<keyword evidence="6" id="KW-0645">Protease</keyword>
<dbReference type="GO" id="GO:0008233">
    <property type="term" value="F:peptidase activity"/>
    <property type="evidence" value="ECO:0007669"/>
    <property type="project" value="UniProtKB-KW"/>
</dbReference>
<keyword evidence="1 4" id="KW-0378">Hydrolase</keyword>
<evidence type="ECO:0000313" key="7">
    <source>
        <dbReference type="Proteomes" id="UP000636010"/>
    </source>
</evidence>
<dbReference type="EMBL" id="BMEC01000015">
    <property type="protein sequence ID" value="GGC51256.1"/>
    <property type="molecule type" value="Genomic_DNA"/>
</dbReference>
<dbReference type="RefSeq" id="WP_188467224.1">
    <property type="nucleotide sequence ID" value="NZ_BAABHU010000015.1"/>
</dbReference>
<feature type="short sequence motif" description="DGA/G" evidence="4">
    <location>
        <begin position="154"/>
        <end position="156"/>
    </location>
</feature>
<organism evidence="6 7">
    <name type="scientific">Marivirga lumbricoides</name>
    <dbReference type="NCBI Taxonomy" id="1046115"/>
    <lineage>
        <taxon>Bacteria</taxon>
        <taxon>Pseudomonadati</taxon>
        <taxon>Bacteroidota</taxon>
        <taxon>Cytophagia</taxon>
        <taxon>Cytophagales</taxon>
        <taxon>Marivirgaceae</taxon>
        <taxon>Marivirga</taxon>
    </lineage>
</organism>
<proteinExistence type="predicted"/>
<dbReference type="Pfam" id="PF01734">
    <property type="entry name" value="Patatin"/>
    <property type="match status" value="1"/>
</dbReference>